<sequence>MLYEEFSLAGPELSIQVFGYMTTRRSLGYAYVNFQWPADAKADTLNSDVIKGKPIHIRWSQRDSSLKKPGVVCEENSFKGYDFAHFKTQEAADKAIEKMNGMFFNDSKVFVGRSKL</sequence>
<dbReference type="InterPro" id="IPR035979">
    <property type="entry name" value="RBD_domain_sf"/>
</dbReference>
<proteinExistence type="predicted"/>
<feature type="domain" description="RRM" evidence="2">
    <location>
        <begin position="1"/>
        <end position="62"/>
    </location>
</feature>
<name>A0A485NJU3_LYNPA</name>
<dbReference type="SUPFAM" id="SSF54928">
    <property type="entry name" value="RNA-binding domain, RBD"/>
    <property type="match status" value="1"/>
</dbReference>
<dbReference type="Gene3D" id="3.30.70.330">
    <property type="match status" value="2"/>
</dbReference>
<evidence type="ECO:0000313" key="3">
    <source>
        <dbReference type="EMBL" id="VFV32623.1"/>
    </source>
</evidence>
<organism evidence="3 4">
    <name type="scientific">Lynx pardinus</name>
    <name type="common">Iberian lynx</name>
    <name type="synonym">Felis pardina</name>
    <dbReference type="NCBI Taxonomy" id="191816"/>
    <lineage>
        <taxon>Eukaryota</taxon>
        <taxon>Metazoa</taxon>
        <taxon>Chordata</taxon>
        <taxon>Craniata</taxon>
        <taxon>Vertebrata</taxon>
        <taxon>Euteleostomi</taxon>
        <taxon>Mammalia</taxon>
        <taxon>Eutheria</taxon>
        <taxon>Laurasiatheria</taxon>
        <taxon>Carnivora</taxon>
        <taxon>Feliformia</taxon>
        <taxon>Felidae</taxon>
        <taxon>Felinae</taxon>
        <taxon>Lynx</taxon>
    </lineage>
</organism>
<reference evidence="3 4" key="1">
    <citation type="submission" date="2019-01" db="EMBL/GenBank/DDBJ databases">
        <authorList>
            <person name="Alioto T."/>
            <person name="Alioto T."/>
        </authorList>
    </citation>
    <scope>NUCLEOTIDE SEQUENCE [LARGE SCALE GENOMIC DNA]</scope>
</reference>
<evidence type="ECO:0000313" key="4">
    <source>
        <dbReference type="Proteomes" id="UP000386466"/>
    </source>
</evidence>
<dbReference type="InterPro" id="IPR000504">
    <property type="entry name" value="RRM_dom"/>
</dbReference>
<evidence type="ECO:0000259" key="2">
    <source>
        <dbReference type="PROSITE" id="PS50102"/>
    </source>
</evidence>
<protein>
    <submittedName>
        <fullName evidence="3">Polyadenylate-binding protein</fullName>
    </submittedName>
</protein>
<dbReference type="PROSITE" id="PS50102">
    <property type="entry name" value="RRM"/>
    <property type="match status" value="1"/>
</dbReference>
<dbReference type="GO" id="GO:0003723">
    <property type="term" value="F:RNA binding"/>
    <property type="evidence" value="ECO:0007669"/>
    <property type="project" value="UniProtKB-UniRule"/>
</dbReference>
<keyword evidence="4" id="KW-1185">Reference proteome</keyword>
<evidence type="ECO:0000256" key="1">
    <source>
        <dbReference type="PROSITE-ProRule" id="PRU00176"/>
    </source>
</evidence>
<gene>
    <name evidence="3" type="ORF">LYPA_23C022225</name>
</gene>
<dbReference type="AlphaFoldDB" id="A0A485NJU3"/>
<accession>A0A485NJU3</accession>
<keyword evidence="1" id="KW-0694">RNA-binding</keyword>
<dbReference type="Proteomes" id="UP000386466">
    <property type="component" value="Unassembled WGS sequence"/>
</dbReference>
<dbReference type="Pfam" id="PF00076">
    <property type="entry name" value="RRM_1"/>
    <property type="match status" value="2"/>
</dbReference>
<dbReference type="EMBL" id="CAAGRJ010017207">
    <property type="protein sequence ID" value="VFV32623.1"/>
    <property type="molecule type" value="Genomic_DNA"/>
</dbReference>
<dbReference type="InterPro" id="IPR012677">
    <property type="entry name" value="Nucleotide-bd_a/b_plait_sf"/>
</dbReference>